<dbReference type="PANTHER" id="PTHR24366">
    <property type="entry name" value="IG(IMMUNOGLOBULIN) AND LRR(LEUCINE RICH REPEAT) DOMAINS"/>
    <property type="match status" value="1"/>
</dbReference>
<feature type="transmembrane region" description="Helical" evidence="4">
    <location>
        <begin position="357"/>
        <end position="381"/>
    </location>
</feature>
<keyword evidence="4" id="KW-0812">Transmembrane</keyword>
<comment type="caution">
    <text evidence="6">The sequence shown here is derived from an EMBL/GenBank/DDBJ whole genome shotgun (WGS) entry which is preliminary data.</text>
</comment>
<dbReference type="GO" id="GO:0004180">
    <property type="term" value="F:carboxypeptidase activity"/>
    <property type="evidence" value="ECO:0007669"/>
    <property type="project" value="UniProtKB-KW"/>
</dbReference>
<dbReference type="PROSITE" id="PS51450">
    <property type="entry name" value="LRR"/>
    <property type="match status" value="2"/>
</dbReference>
<dbReference type="InterPro" id="IPR032675">
    <property type="entry name" value="LRR_dom_sf"/>
</dbReference>
<evidence type="ECO:0000256" key="3">
    <source>
        <dbReference type="ARBA" id="ARBA00022737"/>
    </source>
</evidence>
<evidence type="ECO:0000259" key="5">
    <source>
        <dbReference type="SMART" id="SM00082"/>
    </source>
</evidence>
<keyword evidence="6" id="KW-0378">Hydrolase</keyword>
<dbReference type="SUPFAM" id="SSF52058">
    <property type="entry name" value="L domain-like"/>
    <property type="match status" value="1"/>
</dbReference>
<evidence type="ECO:0000256" key="1">
    <source>
        <dbReference type="ARBA" id="ARBA00022614"/>
    </source>
</evidence>
<evidence type="ECO:0000256" key="4">
    <source>
        <dbReference type="SAM" id="Phobius"/>
    </source>
</evidence>
<reference evidence="6 7" key="1">
    <citation type="journal article" date="2018" name="Gigascience">
        <title>Genomes of trombidid mites reveal novel predicted allergens and laterally-transferred genes associated with secondary metabolism.</title>
        <authorList>
            <person name="Dong X."/>
            <person name="Chaisiri K."/>
            <person name="Xia D."/>
            <person name="Armstrong S.D."/>
            <person name="Fang Y."/>
            <person name="Donnelly M.J."/>
            <person name="Kadowaki T."/>
            <person name="McGarry J.W."/>
            <person name="Darby A.C."/>
            <person name="Makepeace B.L."/>
        </authorList>
    </citation>
    <scope>NUCLEOTIDE SEQUENCE [LARGE SCALE GENOMIC DNA]</scope>
    <source>
        <strain evidence="6">UoL-WK</strain>
    </source>
</reference>
<keyword evidence="4" id="KW-0472">Membrane</keyword>
<dbReference type="InterPro" id="IPR001611">
    <property type="entry name" value="Leu-rich_rpt"/>
</dbReference>
<dbReference type="InterPro" id="IPR000483">
    <property type="entry name" value="Cys-rich_flank_reg_C"/>
</dbReference>
<keyword evidence="6" id="KW-0121">Carboxypeptidase</keyword>
<evidence type="ECO:0000256" key="2">
    <source>
        <dbReference type="ARBA" id="ARBA00022729"/>
    </source>
</evidence>
<keyword evidence="6" id="KW-0645">Protease</keyword>
<gene>
    <name evidence="6" type="ORF">B4U79_06761</name>
</gene>
<dbReference type="PANTHER" id="PTHR24366:SF161">
    <property type="entry name" value="TIR DOMAIN-CONTAINING PROTEIN"/>
    <property type="match status" value="1"/>
</dbReference>
<accession>A0A443RHD9</accession>
<dbReference type="SMART" id="SM00369">
    <property type="entry name" value="LRR_TYP"/>
    <property type="match status" value="7"/>
</dbReference>
<evidence type="ECO:0000313" key="6">
    <source>
        <dbReference type="EMBL" id="RWS14692.1"/>
    </source>
</evidence>
<feature type="domain" description="LRRCT" evidence="5">
    <location>
        <begin position="299"/>
        <end position="347"/>
    </location>
</feature>
<sequence>MKLWCDKGKFIEIPAVSELPNNTYELDLSLNELTSVNFSEPMESLSSLDLTGNEIQEIKSKAFDNVPTLEFLDLTDNQIEEIEVDAFAKLKNLKYLNLTNNKLGSLQKDTFNSLIWLRELRLAKNPLTHIHPDLLLPLKNLMLLDLTEISAYTLKDDQFHFTPNLETLFLSSNKFRVVPVNGLRSAAKLKSLYLDENPFAELIGESFVGLSTLNELSVSKCSRLTDIKRETFSDLYNLKRLTIKSNPALTYIDQHAFRRMFNSSWLKLEEVDLSNNRLMSLAADALPWCELKKLDLTENHWTCDCKFKWIKSCQNENVVVRGVRCAQPEQHRTYEVSLIDVDRFSCPRVSEVKEMRVFRMMIFIIGSAMLLVLSVMLALLIKREGIVRWWRERRRGNGAIYYVKARSTPADCNDM</sequence>
<keyword evidence="3" id="KW-0677">Repeat</keyword>
<dbReference type="AlphaFoldDB" id="A0A443RHD9"/>
<dbReference type="Pfam" id="PF13855">
    <property type="entry name" value="LRR_8"/>
    <property type="match status" value="3"/>
</dbReference>
<name>A0A443RHD9_9ACAR</name>
<organism evidence="6 7">
    <name type="scientific">Dinothrombium tinctorium</name>
    <dbReference type="NCBI Taxonomy" id="1965070"/>
    <lineage>
        <taxon>Eukaryota</taxon>
        <taxon>Metazoa</taxon>
        <taxon>Ecdysozoa</taxon>
        <taxon>Arthropoda</taxon>
        <taxon>Chelicerata</taxon>
        <taxon>Arachnida</taxon>
        <taxon>Acari</taxon>
        <taxon>Acariformes</taxon>
        <taxon>Trombidiformes</taxon>
        <taxon>Prostigmata</taxon>
        <taxon>Anystina</taxon>
        <taxon>Parasitengona</taxon>
        <taxon>Trombidioidea</taxon>
        <taxon>Trombidiidae</taxon>
        <taxon>Dinothrombium</taxon>
    </lineage>
</organism>
<dbReference type="EMBL" id="NCKU01000644">
    <property type="protein sequence ID" value="RWS14692.1"/>
    <property type="molecule type" value="Genomic_DNA"/>
</dbReference>
<keyword evidence="4" id="KW-1133">Transmembrane helix</keyword>
<proteinExistence type="predicted"/>
<evidence type="ECO:0000313" key="7">
    <source>
        <dbReference type="Proteomes" id="UP000285301"/>
    </source>
</evidence>
<keyword evidence="1" id="KW-0433">Leucine-rich repeat</keyword>
<dbReference type="Gene3D" id="3.80.10.10">
    <property type="entry name" value="Ribonuclease Inhibitor"/>
    <property type="match status" value="2"/>
</dbReference>
<dbReference type="STRING" id="1965070.A0A443RHD9"/>
<dbReference type="SMART" id="SM00082">
    <property type="entry name" value="LRRCT"/>
    <property type="match status" value="1"/>
</dbReference>
<protein>
    <submittedName>
        <fullName evidence="6">Carboxypeptidase N subunit 2-like protein</fullName>
    </submittedName>
</protein>
<keyword evidence="7" id="KW-1185">Reference proteome</keyword>
<dbReference type="Proteomes" id="UP000285301">
    <property type="component" value="Unassembled WGS sequence"/>
</dbReference>
<dbReference type="InterPro" id="IPR003591">
    <property type="entry name" value="Leu-rich_rpt_typical-subtyp"/>
</dbReference>
<dbReference type="OrthoDB" id="635273at2759"/>
<keyword evidence="2" id="KW-0732">Signal</keyword>